<keyword evidence="12" id="KW-1185">Reference proteome</keyword>
<evidence type="ECO:0000256" key="4">
    <source>
        <dbReference type="ARBA" id="ARBA00022801"/>
    </source>
</evidence>
<evidence type="ECO:0000256" key="9">
    <source>
        <dbReference type="SAM" id="Phobius"/>
    </source>
</evidence>
<keyword evidence="7" id="KW-0175">Coiled coil</keyword>
<dbReference type="SUPFAM" id="SSF51261">
    <property type="entry name" value="Duplicated hybrid motif"/>
    <property type="match status" value="1"/>
</dbReference>
<dbReference type="GO" id="GO:0004222">
    <property type="term" value="F:metalloendopeptidase activity"/>
    <property type="evidence" value="ECO:0007669"/>
    <property type="project" value="TreeGrafter"/>
</dbReference>
<keyword evidence="9" id="KW-0812">Transmembrane</keyword>
<keyword evidence="2" id="KW-0645">Protease</keyword>
<evidence type="ECO:0000256" key="3">
    <source>
        <dbReference type="ARBA" id="ARBA00022723"/>
    </source>
</evidence>
<feature type="domain" description="M23ase beta-sheet core" evidence="10">
    <location>
        <begin position="295"/>
        <end position="389"/>
    </location>
</feature>
<gene>
    <name evidence="11" type="ORF">GCM10008171_21610</name>
</gene>
<evidence type="ECO:0000256" key="1">
    <source>
        <dbReference type="ARBA" id="ARBA00001947"/>
    </source>
</evidence>
<name>A0A9W6JGQ2_9HYPH</name>
<evidence type="ECO:0000256" key="5">
    <source>
        <dbReference type="ARBA" id="ARBA00022833"/>
    </source>
</evidence>
<keyword evidence="4" id="KW-0378">Hydrolase</keyword>
<dbReference type="FunFam" id="2.70.70.10:FF:000006">
    <property type="entry name" value="M23 family peptidase"/>
    <property type="match status" value="1"/>
</dbReference>
<keyword evidence="6" id="KW-0482">Metalloprotease</keyword>
<dbReference type="InterPro" id="IPR011055">
    <property type="entry name" value="Dup_hybrid_motif"/>
</dbReference>
<proteinExistence type="predicted"/>
<dbReference type="PANTHER" id="PTHR21666:SF288">
    <property type="entry name" value="CELL DIVISION PROTEIN YTFB"/>
    <property type="match status" value="1"/>
</dbReference>
<evidence type="ECO:0000259" key="10">
    <source>
        <dbReference type="Pfam" id="PF01551"/>
    </source>
</evidence>
<reference evidence="11" key="2">
    <citation type="submission" date="2023-01" db="EMBL/GenBank/DDBJ databases">
        <authorList>
            <person name="Sun Q."/>
            <person name="Evtushenko L."/>
        </authorList>
    </citation>
    <scope>NUCLEOTIDE SEQUENCE</scope>
    <source>
        <strain evidence="11">VKM B-2555</strain>
    </source>
</reference>
<evidence type="ECO:0000256" key="2">
    <source>
        <dbReference type="ARBA" id="ARBA00022670"/>
    </source>
</evidence>
<organism evidence="11 12">
    <name type="scientific">Methylopila jiangsuensis</name>
    <dbReference type="NCBI Taxonomy" id="586230"/>
    <lineage>
        <taxon>Bacteria</taxon>
        <taxon>Pseudomonadati</taxon>
        <taxon>Pseudomonadota</taxon>
        <taxon>Alphaproteobacteria</taxon>
        <taxon>Hyphomicrobiales</taxon>
        <taxon>Methylopilaceae</taxon>
        <taxon>Methylopila</taxon>
    </lineage>
</organism>
<sequence>MTIDRPVRRVNAVGDLIVFERGGKATAVRLPRHGVAALGGLATLAFLWSMAAGAYILFHDTVVAELRQGARAAASGYEVQITDLKNELERARTRRLVEQTGAEQRLQELARRQETLEKRQATLSEILDPAAITGALPDAASSTALPYTAKPTPLGGRGGPFERLDAPTRRSDAASRAETLSRALDRMEQAQTLALEIASARTAERRRRLLNVYAEAGLPGPKTDADRSRGGPYVPLPAARGFEARAREVALEIGGLSAVRRGLDGLPLRSPAPSGASVSSAFGARVDPFLGQPAFHAGIDFESEIGQPIRATAAGRVTTAGYSGGYGLMVEIDHGGGLSTRFGHMSAIAVREGQTVRPGAILGRVGSTGRSTGPHLHYETRVNGEAVNPLRFLRAGQALAAID</sequence>
<keyword evidence="9" id="KW-0472">Membrane</keyword>
<dbReference type="Gene3D" id="2.70.70.10">
    <property type="entry name" value="Glucose Permease (Domain IIA)"/>
    <property type="match status" value="1"/>
</dbReference>
<keyword evidence="5" id="KW-0862">Zinc</keyword>
<feature type="coiled-coil region" evidence="7">
    <location>
        <begin position="74"/>
        <end position="126"/>
    </location>
</feature>
<evidence type="ECO:0000256" key="7">
    <source>
        <dbReference type="SAM" id="Coils"/>
    </source>
</evidence>
<dbReference type="CDD" id="cd12797">
    <property type="entry name" value="M23_peptidase"/>
    <property type="match status" value="1"/>
</dbReference>
<feature type="transmembrane region" description="Helical" evidence="9">
    <location>
        <begin position="34"/>
        <end position="58"/>
    </location>
</feature>
<dbReference type="Proteomes" id="UP001143364">
    <property type="component" value="Unassembled WGS sequence"/>
</dbReference>
<dbReference type="PANTHER" id="PTHR21666">
    <property type="entry name" value="PEPTIDASE-RELATED"/>
    <property type="match status" value="1"/>
</dbReference>
<dbReference type="EMBL" id="BSFK01000010">
    <property type="protein sequence ID" value="GLK76907.1"/>
    <property type="molecule type" value="Genomic_DNA"/>
</dbReference>
<comment type="caution">
    <text evidence="11">The sequence shown here is derived from an EMBL/GenBank/DDBJ whole genome shotgun (WGS) entry which is preliminary data.</text>
</comment>
<dbReference type="GO" id="GO:0006508">
    <property type="term" value="P:proteolysis"/>
    <property type="evidence" value="ECO:0007669"/>
    <property type="project" value="UniProtKB-KW"/>
</dbReference>
<feature type="compositionally biased region" description="Basic and acidic residues" evidence="8">
    <location>
        <begin position="160"/>
        <end position="172"/>
    </location>
</feature>
<evidence type="ECO:0000313" key="12">
    <source>
        <dbReference type="Proteomes" id="UP001143364"/>
    </source>
</evidence>
<dbReference type="AlphaFoldDB" id="A0A9W6JGQ2"/>
<evidence type="ECO:0000313" key="11">
    <source>
        <dbReference type="EMBL" id="GLK76907.1"/>
    </source>
</evidence>
<keyword evidence="9" id="KW-1133">Transmembrane helix</keyword>
<accession>A0A9W6JGQ2</accession>
<comment type="cofactor">
    <cofactor evidence="1">
        <name>Zn(2+)</name>
        <dbReference type="ChEBI" id="CHEBI:29105"/>
    </cofactor>
</comment>
<keyword evidence="3" id="KW-0479">Metal-binding</keyword>
<protein>
    <submittedName>
        <fullName evidence="11">Membrane protein</fullName>
    </submittedName>
</protein>
<dbReference type="GO" id="GO:0046872">
    <property type="term" value="F:metal ion binding"/>
    <property type="evidence" value="ECO:0007669"/>
    <property type="project" value="UniProtKB-KW"/>
</dbReference>
<dbReference type="Pfam" id="PF01551">
    <property type="entry name" value="Peptidase_M23"/>
    <property type="match status" value="1"/>
</dbReference>
<evidence type="ECO:0000256" key="8">
    <source>
        <dbReference type="SAM" id="MobiDB-lite"/>
    </source>
</evidence>
<feature type="region of interest" description="Disordered" evidence="8">
    <location>
        <begin position="143"/>
        <end position="172"/>
    </location>
</feature>
<evidence type="ECO:0000256" key="6">
    <source>
        <dbReference type="ARBA" id="ARBA00023049"/>
    </source>
</evidence>
<dbReference type="InterPro" id="IPR050570">
    <property type="entry name" value="Cell_wall_metabolism_enzyme"/>
</dbReference>
<dbReference type="RefSeq" id="WP_271204760.1">
    <property type="nucleotide sequence ID" value="NZ_BSFK01000010.1"/>
</dbReference>
<reference evidence="11" key="1">
    <citation type="journal article" date="2014" name="Int. J. Syst. Evol. Microbiol.">
        <title>Complete genome sequence of Corynebacterium casei LMG S-19264T (=DSM 44701T), isolated from a smear-ripened cheese.</title>
        <authorList>
            <consortium name="US DOE Joint Genome Institute (JGI-PGF)"/>
            <person name="Walter F."/>
            <person name="Albersmeier A."/>
            <person name="Kalinowski J."/>
            <person name="Ruckert C."/>
        </authorList>
    </citation>
    <scope>NUCLEOTIDE SEQUENCE</scope>
    <source>
        <strain evidence="11">VKM B-2555</strain>
    </source>
</reference>
<dbReference type="InterPro" id="IPR016047">
    <property type="entry name" value="M23ase_b-sheet_dom"/>
</dbReference>